<dbReference type="PANTHER" id="PTHR30520">
    <property type="entry name" value="FORMATE TRANSPORTER-RELATED"/>
    <property type="match status" value="1"/>
</dbReference>
<keyword evidence="2 5" id="KW-0812">Transmembrane</keyword>
<dbReference type="eggNOG" id="arCOG03454">
    <property type="taxonomic scope" value="Archaea"/>
</dbReference>
<name>M0LNT4_HALJT</name>
<comment type="caution">
    <text evidence="6">The sequence shown here is derived from an EMBL/GenBank/DDBJ whole genome shotgun (WGS) entry which is preliminary data.</text>
</comment>
<dbReference type="STRING" id="1227453.C444_04642"/>
<sequence>MSDSTDDPSGASLSYSNILEREMENALKELRRPSRGLFLSGFSAGLNLSFGALFMGMVLTFSPTFSSELVKQALLAGSSSIAFLFVVLGQTELFTAHTTLAVLPVLDDRSGLGELGRLWGVVYAANLLGCAVFAGLIAVLGPEMAIVTPAAFDSLAGSLLSHPSWVILLSGIVAGWLMGLTTWLVAASRDTIGQVLITLLVTSAIGFGPFHHAILGTTEVLGAMFMGTGVTLGQFGRFIAMTTAGNVIGGSVFVAGLNYGHIALVGSDADLDVDSPETEQGD</sequence>
<evidence type="ECO:0000256" key="3">
    <source>
        <dbReference type="ARBA" id="ARBA00022989"/>
    </source>
</evidence>
<dbReference type="AlphaFoldDB" id="M0LNT4"/>
<evidence type="ECO:0000256" key="2">
    <source>
        <dbReference type="ARBA" id="ARBA00022692"/>
    </source>
</evidence>
<dbReference type="EMBL" id="AOLY01000007">
    <property type="protein sequence ID" value="EMA33695.1"/>
    <property type="molecule type" value="Genomic_DNA"/>
</dbReference>
<dbReference type="OrthoDB" id="117182at2157"/>
<evidence type="ECO:0000256" key="4">
    <source>
        <dbReference type="ARBA" id="ARBA00023136"/>
    </source>
</evidence>
<comment type="subcellular location">
    <subcellularLocation>
        <location evidence="1">Membrane</location>
        <topology evidence="1">Multi-pass membrane protein</topology>
    </subcellularLocation>
</comment>
<dbReference type="InterPro" id="IPR023271">
    <property type="entry name" value="Aquaporin-like"/>
</dbReference>
<dbReference type="PANTHER" id="PTHR30520:SF2">
    <property type="entry name" value="INNER MEMBRANE PROTEIN YFDC"/>
    <property type="match status" value="1"/>
</dbReference>
<gene>
    <name evidence="6" type="ORF">C444_04642</name>
</gene>
<dbReference type="GO" id="GO:0015499">
    <property type="term" value="F:formate transmembrane transporter activity"/>
    <property type="evidence" value="ECO:0007669"/>
    <property type="project" value="TreeGrafter"/>
</dbReference>
<feature type="transmembrane region" description="Helical" evidence="5">
    <location>
        <begin position="165"/>
        <end position="186"/>
    </location>
</feature>
<keyword evidence="7" id="KW-1185">Reference proteome</keyword>
<feature type="transmembrane region" description="Helical" evidence="5">
    <location>
        <begin position="37"/>
        <end position="61"/>
    </location>
</feature>
<evidence type="ECO:0000313" key="7">
    <source>
        <dbReference type="Proteomes" id="UP000011524"/>
    </source>
</evidence>
<evidence type="ECO:0000313" key="6">
    <source>
        <dbReference type="EMBL" id="EMA33695.1"/>
    </source>
</evidence>
<protein>
    <submittedName>
        <fullName evidence="6">Formate/nitrite transporter</fullName>
    </submittedName>
</protein>
<dbReference type="Proteomes" id="UP000011524">
    <property type="component" value="Unassembled WGS sequence"/>
</dbReference>
<dbReference type="Gene3D" id="1.20.1080.10">
    <property type="entry name" value="Glycerol uptake facilitator protein"/>
    <property type="match status" value="1"/>
</dbReference>
<reference evidence="6 7" key="1">
    <citation type="journal article" date="2014" name="PLoS Genet.">
        <title>Phylogenetically driven sequencing of extremely halophilic archaea reveals strategies for static and dynamic osmo-response.</title>
        <authorList>
            <person name="Becker E.A."/>
            <person name="Seitzer P.M."/>
            <person name="Tritt A."/>
            <person name="Larsen D."/>
            <person name="Krusor M."/>
            <person name="Yao A.I."/>
            <person name="Wu D."/>
            <person name="Madern D."/>
            <person name="Eisen J.A."/>
            <person name="Darling A.E."/>
            <person name="Facciotti M.T."/>
        </authorList>
    </citation>
    <scope>NUCLEOTIDE SEQUENCE [LARGE SCALE GENOMIC DNA]</scope>
    <source>
        <strain evidence="7">ATCC 49778 / DSM 6131 / JCM 7785 / NBRC 101032 / NCIMB 13157 / TR-1</strain>
    </source>
</reference>
<keyword evidence="4 5" id="KW-0472">Membrane</keyword>
<feature type="transmembrane region" description="Helical" evidence="5">
    <location>
        <begin position="195"/>
        <end position="215"/>
    </location>
</feature>
<evidence type="ECO:0000256" key="5">
    <source>
        <dbReference type="SAM" id="Phobius"/>
    </source>
</evidence>
<feature type="transmembrane region" description="Helical" evidence="5">
    <location>
        <begin position="118"/>
        <end position="140"/>
    </location>
</feature>
<organism evidence="6 7">
    <name type="scientific">Haloarcula japonica (strain ATCC 49778 / DSM 6131 / JCM 7785 / NBRC 101032 / NCIMB 13157 / TR-1)</name>
    <dbReference type="NCBI Taxonomy" id="1227453"/>
    <lineage>
        <taxon>Archaea</taxon>
        <taxon>Methanobacteriati</taxon>
        <taxon>Methanobacteriota</taxon>
        <taxon>Stenosarchaea group</taxon>
        <taxon>Halobacteria</taxon>
        <taxon>Halobacteriales</taxon>
        <taxon>Haloarculaceae</taxon>
        <taxon>Haloarcula</taxon>
    </lineage>
</organism>
<dbReference type="InterPro" id="IPR000292">
    <property type="entry name" value="For/NO2_transpt"/>
</dbReference>
<accession>M0LNT4</accession>
<dbReference type="GO" id="GO:0005886">
    <property type="term" value="C:plasma membrane"/>
    <property type="evidence" value="ECO:0007669"/>
    <property type="project" value="TreeGrafter"/>
</dbReference>
<dbReference type="PATRIC" id="fig|1227453.3.peg.933"/>
<proteinExistence type="predicted"/>
<evidence type="ECO:0000256" key="1">
    <source>
        <dbReference type="ARBA" id="ARBA00004141"/>
    </source>
</evidence>
<keyword evidence="3 5" id="KW-1133">Transmembrane helix</keyword>
<dbReference type="RefSeq" id="WP_004591218.1">
    <property type="nucleotide sequence ID" value="NZ_AOLY01000007.1"/>
</dbReference>
<feature type="transmembrane region" description="Helical" evidence="5">
    <location>
        <begin position="235"/>
        <end position="257"/>
    </location>
</feature>
<dbReference type="Pfam" id="PF01226">
    <property type="entry name" value="Form_Nir_trans"/>
    <property type="match status" value="1"/>
</dbReference>